<comment type="caution">
    <text evidence="7">The sequence shown here is derived from an EMBL/GenBank/DDBJ whole genome shotgun (WGS) entry which is preliminary data.</text>
</comment>
<sequence length="290" mass="31841">MRRKKSGPDNRSSDPSPDAMADAMPGVLGPLEAPWEEDRQFVTALGRGLEILRCFTPKENSLGNQDIAAMTGLPRPTVSRLTYTLLRLGYIRQDPRTGRYQLDIGVLGFGYAMLSNMVIRSVAGPLMEGLADHAKAAVAMAARDRLQMVYVDVVQGQGNMTMRRPIGSGVPLAESAIGRACLAAMHESEREFLLDHVRQRDPSAWPSVRKGVERALRDYEDYGYCLSIGEWYKEVNTVGVPLVHGQYGILAFNCGGPSFHLPREKLEEDIGPRLVEMVRNIGAAVPSSLG</sequence>
<dbReference type="SUPFAM" id="SSF46785">
    <property type="entry name" value="Winged helix' DNA-binding domain"/>
    <property type="match status" value="1"/>
</dbReference>
<keyword evidence="2" id="KW-0238">DNA-binding</keyword>
<dbReference type="InterPro" id="IPR050707">
    <property type="entry name" value="HTH_MetabolicPath_Reg"/>
</dbReference>
<dbReference type="InterPro" id="IPR014757">
    <property type="entry name" value="Tscrpt_reg_IclR_C"/>
</dbReference>
<evidence type="ECO:0000256" key="3">
    <source>
        <dbReference type="ARBA" id="ARBA00023163"/>
    </source>
</evidence>
<dbReference type="PROSITE" id="PS51077">
    <property type="entry name" value="HTH_ICLR"/>
    <property type="match status" value="1"/>
</dbReference>
<dbReference type="Pfam" id="PF09339">
    <property type="entry name" value="HTH_IclR"/>
    <property type="match status" value="1"/>
</dbReference>
<keyword evidence="8" id="KW-1185">Reference proteome</keyword>
<protein>
    <submittedName>
        <fullName evidence="7">IclR family transcriptional regulator</fullName>
    </submittedName>
</protein>
<keyword evidence="1" id="KW-0805">Transcription regulation</keyword>
<dbReference type="EMBL" id="LABZ01000013">
    <property type="protein sequence ID" value="KMO44618.1"/>
    <property type="molecule type" value="Genomic_DNA"/>
</dbReference>
<evidence type="ECO:0000313" key="7">
    <source>
        <dbReference type="EMBL" id="KMO44618.1"/>
    </source>
</evidence>
<evidence type="ECO:0000259" key="6">
    <source>
        <dbReference type="PROSITE" id="PS51078"/>
    </source>
</evidence>
<dbReference type="PATRIC" id="fig|1187852.3.peg.1130"/>
<dbReference type="GO" id="GO:0003700">
    <property type="term" value="F:DNA-binding transcription factor activity"/>
    <property type="evidence" value="ECO:0007669"/>
    <property type="project" value="TreeGrafter"/>
</dbReference>
<evidence type="ECO:0000256" key="4">
    <source>
        <dbReference type="SAM" id="MobiDB-lite"/>
    </source>
</evidence>
<proteinExistence type="predicted"/>
<dbReference type="Gene3D" id="1.10.10.10">
    <property type="entry name" value="Winged helix-like DNA-binding domain superfamily/Winged helix DNA-binding domain"/>
    <property type="match status" value="1"/>
</dbReference>
<feature type="domain" description="IclR-ED" evidence="6">
    <location>
        <begin position="105"/>
        <end position="290"/>
    </location>
</feature>
<dbReference type="InterPro" id="IPR036388">
    <property type="entry name" value="WH-like_DNA-bd_sf"/>
</dbReference>
<evidence type="ECO:0000256" key="1">
    <source>
        <dbReference type="ARBA" id="ARBA00023015"/>
    </source>
</evidence>
<dbReference type="Pfam" id="PF01614">
    <property type="entry name" value="IclR_C"/>
    <property type="match status" value="1"/>
</dbReference>
<dbReference type="InterPro" id="IPR005471">
    <property type="entry name" value="Tscrpt_reg_IclR_N"/>
</dbReference>
<dbReference type="PANTHER" id="PTHR30136">
    <property type="entry name" value="HELIX-TURN-HELIX TRANSCRIPTIONAL REGULATOR, ICLR FAMILY"/>
    <property type="match status" value="1"/>
</dbReference>
<accession>A0A0J6TFZ4</accession>
<evidence type="ECO:0000259" key="5">
    <source>
        <dbReference type="PROSITE" id="PS51077"/>
    </source>
</evidence>
<reference evidence="7 8" key="1">
    <citation type="submission" date="2015-03" db="EMBL/GenBank/DDBJ databases">
        <title>Genome sequencing of Methylobacterium tarhaniae DSM 25844.</title>
        <authorList>
            <person name="Chaudhry V."/>
            <person name="Patil P.B."/>
        </authorList>
    </citation>
    <scope>NUCLEOTIDE SEQUENCE [LARGE SCALE GENOMIC DNA]</scope>
    <source>
        <strain evidence="7 8">DSM 25844</strain>
    </source>
</reference>
<keyword evidence="3" id="KW-0804">Transcription</keyword>
<dbReference type="GO" id="GO:0045892">
    <property type="term" value="P:negative regulation of DNA-templated transcription"/>
    <property type="evidence" value="ECO:0007669"/>
    <property type="project" value="TreeGrafter"/>
</dbReference>
<dbReference type="InterPro" id="IPR029016">
    <property type="entry name" value="GAF-like_dom_sf"/>
</dbReference>
<feature type="region of interest" description="Disordered" evidence="4">
    <location>
        <begin position="1"/>
        <end position="27"/>
    </location>
</feature>
<dbReference type="InterPro" id="IPR036390">
    <property type="entry name" value="WH_DNA-bd_sf"/>
</dbReference>
<gene>
    <name evidence="7" type="ORF">VQ03_02350</name>
</gene>
<dbReference type="PROSITE" id="PS51078">
    <property type="entry name" value="ICLR_ED"/>
    <property type="match status" value="1"/>
</dbReference>
<dbReference type="PANTHER" id="PTHR30136:SF33">
    <property type="entry name" value="TRANSCRIPTIONAL REGULATORY PROTEIN"/>
    <property type="match status" value="1"/>
</dbReference>
<dbReference type="GO" id="GO:0003677">
    <property type="term" value="F:DNA binding"/>
    <property type="evidence" value="ECO:0007669"/>
    <property type="project" value="UniProtKB-KW"/>
</dbReference>
<feature type="compositionally biased region" description="Basic and acidic residues" evidence="4">
    <location>
        <begin position="1"/>
        <end position="12"/>
    </location>
</feature>
<feature type="domain" description="HTH iclR-type" evidence="5">
    <location>
        <begin position="42"/>
        <end position="104"/>
    </location>
</feature>
<name>A0A0J6TFZ4_9HYPH</name>
<dbReference type="Gene3D" id="3.30.450.40">
    <property type="match status" value="1"/>
</dbReference>
<dbReference type="AlphaFoldDB" id="A0A0J6TFZ4"/>
<evidence type="ECO:0000313" key="8">
    <source>
        <dbReference type="Proteomes" id="UP000036449"/>
    </source>
</evidence>
<dbReference type="Proteomes" id="UP000036449">
    <property type="component" value="Unassembled WGS sequence"/>
</dbReference>
<organism evidence="7 8">
    <name type="scientific">Methylobacterium tarhaniae</name>
    <dbReference type="NCBI Taxonomy" id="1187852"/>
    <lineage>
        <taxon>Bacteria</taxon>
        <taxon>Pseudomonadati</taxon>
        <taxon>Pseudomonadota</taxon>
        <taxon>Alphaproteobacteria</taxon>
        <taxon>Hyphomicrobiales</taxon>
        <taxon>Methylobacteriaceae</taxon>
        <taxon>Methylobacterium</taxon>
    </lineage>
</organism>
<dbReference type="SMART" id="SM00346">
    <property type="entry name" value="HTH_ICLR"/>
    <property type="match status" value="1"/>
</dbReference>
<evidence type="ECO:0000256" key="2">
    <source>
        <dbReference type="ARBA" id="ARBA00023125"/>
    </source>
</evidence>
<dbReference type="SUPFAM" id="SSF55781">
    <property type="entry name" value="GAF domain-like"/>
    <property type="match status" value="1"/>
</dbReference>
<dbReference type="OrthoDB" id="9807558at2"/>
<dbReference type="RefSeq" id="WP_048449244.1">
    <property type="nucleotide sequence ID" value="NZ_LABZ01000013.1"/>
</dbReference>